<dbReference type="FunFam" id="1.10.286.10:FF:000001">
    <property type="entry name" value="GTP cyclohydrolase 1"/>
    <property type="match status" value="1"/>
</dbReference>
<dbReference type="InterPro" id="IPR001474">
    <property type="entry name" value="GTP_CycHdrlase_I"/>
</dbReference>
<reference evidence="7" key="1">
    <citation type="journal article" date="2015" name="Nature">
        <title>Complex archaea that bridge the gap between prokaryotes and eukaryotes.</title>
        <authorList>
            <person name="Spang A."/>
            <person name="Saw J.H."/>
            <person name="Jorgensen S.L."/>
            <person name="Zaremba-Niedzwiedzka K."/>
            <person name="Martijn J."/>
            <person name="Lind A.E."/>
            <person name="van Eijk R."/>
            <person name="Schleper C."/>
            <person name="Guy L."/>
            <person name="Ettema T.J."/>
        </authorList>
    </citation>
    <scope>NUCLEOTIDE SEQUENCE</scope>
</reference>
<gene>
    <name evidence="7" type="ORF">LCGC14_1717380</name>
</gene>
<sequence length="227" mass="25812">LGCGVATLHVKPHSSIKPHFWVEETSDWIIYPWEAVSNETIENNIQRVLECLGEDPNREGLIDTPKRVARAYAEWFDGYQKKAKDILKPIFNEDYDEMISLCNIESISHCEHHMARIDIRAHVAYIPKDGKVVGLSKLARLVDCFAHRLQIQERLTQEIVNAVEKYLSPQGCMVVIEGKHGCVSSRGIKKQNSVMVTSAVTGVFKDTNKGARQEFLSLIQNVKHNDW</sequence>
<dbReference type="GO" id="GO:0046654">
    <property type="term" value="P:tetrahydrofolate biosynthetic process"/>
    <property type="evidence" value="ECO:0007669"/>
    <property type="project" value="InterPro"/>
</dbReference>
<dbReference type="EMBL" id="LAZR01015405">
    <property type="protein sequence ID" value="KKM13315.1"/>
    <property type="molecule type" value="Genomic_DNA"/>
</dbReference>
<evidence type="ECO:0000256" key="4">
    <source>
        <dbReference type="ARBA" id="ARBA00022563"/>
    </source>
</evidence>
<feature type="non-terminal residue" evidence="7">
    <location>
        <position position="1"/>
    </location>
</feature>
<dbReference type="NCBIfam" id="NF006826">
    <property type="entry name" value="PRK09347.1-3"/>
    <property type="match status" value="1"/>
</dbReference>
<comment type="pathway">
    <text evidence="2">Cofactor biosynthesis; 7,8-dihydroneopterin triphosphate biosynthesis; 7,8-dihydroneopterin triphosphate from GTP: step 1/1.</text>
</comment>
<dbReference type="InterPro" id="IPR043133">
    <property type="entry name" value="GTP-CH-I_C/QueF"/>
</dbReference>
<organism evidence="7">
    <name type="scientific">marine sediment metagenome</name>
    <dbReference type="NCBI Taxonomy" id="412755"/>
    <lineage>
        <taxon>unclassified sequences</taxon>
        <taxon>metagenomes</taxon>
        <taxon>ecological metagenomes</taxon>
    </lineage>
</organism>
<dbReference type="FunFam" id="3.30.1130.10:FF:000001">
    <property type="entry name" value="GTP cyclohydrolase 1"/>
    <property type="match status" value="1"/>
</dbReference>
<dbReference type="InterPro" id="IPR020602">
    <property type="entry name" value="GTP_CycHdrlase_I_dom"/>
</dbReference>
<dbReference type="Gene3D" id="3.30.1130.10">
    <property type="match status" value="1"/>
</dbReference>
<dbReference type="InterPro" id="IPR018234">
    <property type="entry name" value="GTP_CycHdrlase_I_CS"/>
</dbReference>
<comment type="caution">
    <text evidence="7">The sequence shown here is derived from an EMBL/GenBank/DDBJ whole genome shotgun (WGS) entry which is preliminary data.</text>
</comment>
<proteinExistence type="inferred from homology"/>
<dbReference type="GO" id="GO:0006729">
    <property type="term" value="P:tetrahydrobiopterin biosynthetic process"/>
    <property type="evidence" value="ECO:0007669"/>
    <property type="project" value="TreeGrafter"/>
</dbReference>
<dbReference type="Gene3D" id="3.40.50.2020">
    <property type="match status" value="1"/>
</dbReference>
<dbReference type="Gene3D" id="1.10.286.10">
    <property type="match status" value="1"/>
</dbReference>
<dbReference type="EC" id="3.5.4.16" evidence="3"/>
<dbReference type="Pfam" id="PF01227">
    <property type="entry name" value="GTP_cyclohydroI"/>
    <property type="match status" value="1"/>
</dbReference>
<dbReference type="GO" id="GO:0006730">
    <property type="term" value="P:one-carbon metabolic process"/>
    <property type="evidence" value="ECO:0007669"/>
    <property type="project" value="UniProtKB-KW"/>
</dbReference>
<keyword evidence="5" id="KW-0378">Hydrolase</keyword>
<dbReference type="HAMAP" id="MF_00223">
    <property type="entry name" value="FolE"/>
    <property type="match status" value="1"/>
</dbReference>
<evidence type="ECO:0000256" key="3">
    <source>
        <dbReference type="ARBA" id="ARBA00012715"/>
    </source>
</evidence>
<dbReference type="GO" id="GO:0008270">
    <property type="term" value="F:zinc ion binding"/>
    <property type="evidence" value="ECO:0007669"/>
    <property type="project" value="TreeGrafter"/>
</dbReference>
<feature type="domain" description="GTP cyclohydrolase I" evidence="6">
    <location>
        <begin position="41"/>
        <end position="219"/>
    </location>
</feature>
<dbReference type="SUPFAM" id="SSF55620">
    <property type="entry name" value="Tetrahydrobiopterin biosynthesis enzymes-like"/>
    <property type="match status" value="1"/>
</dbReference>
<dbReference type="PROSITE" id="PS00860">
    <property type="entry name" value="GTP_CYCLOHYDROL_1_2"/>
    <property type="match status" value="1"/>
</dbReference>
<protein>
    <recommendedName>
        <fullName evidence="3">GTP cyclohydrolase I</fullName>
        <ecNumber evidence="3">3.5.4.16</ecNumber>
    </recommendedName>
</protein>
<dbReference type="GO" id="GO:0003934">
    <property type="term" value="F:GTP cyclohydrolase I activity"/>
    <property type="evidence" value="ECO:0007669"/>
    <property type="project" value="UniProtKB-EC"/>
</dbReference>
<comment type="catalytic activity">
    <reaction evidence="1">
        <text>GTP + H2O = 7,8-dihydroneopterin 3'-triphosphate + formate + H(+)</text>
        <dbReference type="Rhea" id="RHEA:17473"/>
        <dbReference type="ChEBI" id="CHEBI:15377"/>
        <dbReference type="ChEBI" id="CHEBI:15378"/>
        <dbReference type="ChEBI" id="CHEBI:15740"/>
        <dbReference type="ChEBI" id="CHEBI:37565"/>
        <dbReference type="ChEBI" id="CHEBI:58462"/>
        <dbReference type="EC" id="3.5.4.16"/>
    </reaction>
</comment>
<name>A0A0F9KDB3_9ZZZZ</name>
<dbReference type="NCBIfam" id="TIGR00063">
    <property type="entry name" value="folE"/>
    <property type="match status" value="1"/>
</dbReference>
<evidence type="ECO:0000259" key="6">
    <source>
        <dbReference type="Pfam" id="PF01227"/>
    </source>
</evidence>
<dbReference type="InterPro" id="IPR043134">
    <property type="entry name" value="GTP-CH-I_N"/>
</dbReference>
<accession>A0A0F9KDB3</accession>
<dbReference type="InterPro" id="IPR029057">
    <property type="entry name" value="PRTase-like"/>
</dbReference>
<dbReference type="PANTHER" id="PTHR11109">
    <property type="entry name" value="GTP CYCLOHYDROLASE I"/>
    <property type="match status" value="1"/>
</dbReference>
<dbReference type="GO" id="GO:0005737">
    <property type="term" value="C:cytoplasm"/>
    <property type="evidence" value="ECO:0007669"/>
    <property type="project" value="TreeGrafter"/>
</dbReference>
<dbReference type="GO" id="GO:0005525">
    <property type="term" value="F:GTP binding"/>
    <property type="evidence" value="ECO:0007669"/>
    <property type="project" value="TreeGrafter"/>
</dbReference>
<dbReference type="AlphaFoldDB" id="A0A0F9KDB3"/>
<evidence type="ECO:0000256" key="2">
    <source>
        <dbReference type="ARBA" id="ARBA00005080"/>
    </source>
</evidence>
<evidence type="ECO:0000256" key="1">
    <source>
        <dbReference type="ARBA" id="ARBA00001052"/>
    </source>
</evidence>
<dbReference type="UniPathway" id="UPA00848">
    <property type="reaction ID" value="UER00151"/>
</dbReference>
<keyword evidence="4" id="KW-0554">One-carbon metabolism</keyword>
<evidence type="ECO:0000256" key="5">
    <source>
        <dbReference type="ARBA" id="ARBA00022801"/>
    </source>
</evidence>
<dbReference type="NCBIfam" id="NF006825">
    <property type="entry name" value="PRK09347.1-2"/>
    <property type="match status" value="1"/>
</dbReference>
<dbReference type="PANTHER" id="PTHR11109:SF7">
    <property type="entry name" value="GTP CYCLOHYDROLASE 1"/>
    <property type="match status" value="1"/>
</dbReference>
<evidence type="ECO:0000313" key="7">
    <source>
        <dbReference type="EMBL" id="KKM13315.1"/>
    </source>
</evidence>